<evidence type="ECO:0000313" key="3">
    <source>
        <dbReference type="Proteomes" id="UP001237642"/>
    </source>
</evidence>
<name>A0AAD8IIN3_9APIA</name>
<dbReference type="EMBL" id="JAUIZM010000005">
    <property type="protein sequence ID" value="KAK1385631.1"/>
    <property type="molecule type" value="Genomic_DNA"/>
</dbReference>
<dbReference type="PANTHER" id="PTHR34458">
    <property type="entry name" value="POLLEN OLE E 1 ALLERGEN AND EXTENSIN FAMILY PROTEIN-RELATED"/>
    <property type="match status" value="1"/>
</dbReference>
<evidence type="ECO:0000256" key="1">
    <source>
        <dbReference type="SAM" id="SignalP"/>
    </source>
</evidence>
<reference evidence="2" key="1">
    <citation type="submission" date="2023-02" db="EMBL/GenBank/DDBJ databases">
        <title>Genome of toxic invasive species Heracleum sosnowskyi carries increased number of genes despite the absence of recent whole-genome duplications.</title>
        <authorList>
            <person name="Schelkunov M."/>
            <person name="Shtratnikova V."/>
            <person name="Makarenko M."/>
            <person name="Klepikova A."/>
            <person name="Omelchenko D."/>
            <person name="Novikova G."/>
            <person name="Obukhova E."/>
            <person name="Bogdanov V."/>
            <person name="Penin A."/>
            <person name="Logacheva M."/>
        </authorList>
    </citation>
    <scope>NUCLEOTIDE SEQUENCE</scope>
    <source>
        <strain evidence="2">Hsosn_3</strain>
        <tissue evidence="2">Leaf</tissue>
    </source>
</reference>
<dbReference type="PANTHER" id="PTHR34458:SF5">
    <property type="entry name" value="POLLEN OLE E 1 ALLERGEN AND EXTENSIN FAMILY PROTEIN"/>
    <property type="match status" value="1"/>
</dbReference>
<gene>
    <name evidence="2" type="ORF">POM88_023366</name>
</gene>
<evidence type="ECO:0000313" key="2">
    <source>
        <dbReference type="EMBL" id="KAK1385631.1"/>
    </source>
</evidence>
<organism evidence="2 3">
    <name type="scientific">Heracleum sosnowskyi</name>
    <dbReference type="NCBI Taxonomy" id="360622"/>
    <lineage>
        <taxon>Eukaryota</taxon>
        <taxon>Viridiplantae</taxon>
        <taxon>Streptophyta</taxon>
        <taxon>Embryophyta</taxon>
        <taxon>Tracheophyta</taxon>
        <taxon>Spermatophyta</taxon>
        <taxon>Magnoliopsida</taxon>
        <taxon>eudicotyledons</taxon>
        <taxon>Gunneridae</taxon>
        <taxon>Pentapetalae</taxon>
        <taxon>asterids</taxon>
        <taxon>campanulids</taxon>
        <taxon>Apiales</taxon>
        <taxon>Apiaceae</taxon>
        <taxon>Apioideae</taxon>
        <taxon>apioid superclade</taxon>
        <taxon>Tordylieae</taxon>
        <taxon>Tordyliinae</taxon>
        <taxon>Heracleum</taxon>
    </lineage>
</organism>
<protein>
    <recommendedName>
        <fullName evidence="4">Phylloplanin</fullName>
    </recommendedName>
</protein>
<feature type="chain" id="PRO_5042268491" description="Phylloplanin" evidence="1">
    <location>
        <begin position="28"/>
        <end position="145"/>
    </location>
</feature>
<keyword evidence="1" id="KW-0732">Signal</keyword>
<dbReference type="InterPro" id="IPR040404">
    <property type="entry name" value="Phylloplanin-like"/>
</dbReference>
<evidence type="ECO:0008006" key="4">
    <source>
        <dbReference type="Google" id="ProtNLM"/>
    </source>
</evidence>
<accession>A0AAD8IIN3</accession>
<reference evidence="2" key="2">
    <citation type="submission" date="2023-05" db="EMBL/GenBank/DDBJ databases">
        <authorList>
            <person name="Schelkunov M.I."/>
        </authorList>
    </citation>
    <scope>NUCLEOTIDE SEQUENCE</scope>
    <source>
        <strain evidence="2">Hsosn_3</strain>
        <tissue evidence="2">Leaf</tissue>
    </source>
</reference>
<proteinExistence type="predicted"/>
<feature type="signal peptide" evidence="1">
    <location>
        <begin position="1"/>
        <end position="27"/>
    </location>
</feature>
<dbReference type="Proteomes" id="UP001237642">
    <property type="component" value="Unassembled WGS sequence"/>
</dbReference>
<comment type="caution">
    <text evidence="2">The sequence shown here is derived from an EMBL/GenBank/DDBJ whole genome shotgun (WGS) entry which is preliminary data.</text>
</comment>
<keyword evidence="3" id="KW-1185">Reference proteome</keyword>
<sequence>MAFNSVLFLTLLLAISTLTVAPSAVDAQILAIIRGTVNCAITVTTSKAPAFPNAKAQLRCGATVISSTITNSLGSFRMQLKNPSAVLMNLLSTNCTIAVATPLAQCNSSLPSAGTLIAPLQSSLPTLDGGNIVLNLVAGIFKFVL</sequence>
<dbReference type="AlphaFoldDB" id="A0AAD8IIN3"/>